<evidence type="ECO:0000313" key="6">
    <source>
        <dbReference type="EMBL" id="TQL63466.1"/>
    </source>
</evidence>
<evidence type="ECO:0000256" key="4">
    <source>
        <dbReference type="ARBA" id="ARBA00038652"/>
    </source>
</evidence>
<dbReference type="GO" id="GO:0003677">
    <property type="term" value="F:DNA binding"/>
    <property type="evidence" value="ECO:0007669"/>
    <property type="project" value="UniProtKB-KW"/>
</dbReference>
<dbReference type="Pfam" id="PF01420">
    <property type="entry name" value="Methylase_S"/>
    <property type="match status" value="1"/>
</dbReference>
<dbReference type="PANTHER" id="PTHR43140">
    <property type="entry name" value="TYPE-1 RESTRICTION ENZYME ECOKI SPECIFICITY PROTEIN"/>
    <property type="match status" value="1"/>
</dbReference>
<organism evidence="6 7">
    <name type="scientific">Propioniferax innocua</name>
    <dbReference type="NCBI Taxonomy" id="1753"/>
    <lineage>
        <taxon>Bacteria</taxon>
        <taxon>Bacillati</taxon>
        <taxon>Actinomycetota</taxon>
        <taxon>Actinomycetes</taxon>
        <taxon>Propionibacteriales</taxon>
        <taxon>Propionibacteriaceae</taxon>
        <taxon>Propioniferax</taxon>
    </lineage>
</organism>
<evidence type="ECO:0000256" key="1">
    <source>
        <dbReference type="ARBA" id="ARBA00010923"/>
    </source>
</evidence>
<dbReference type="CDD" id="cd17261">
    <property type="entry name" value="RMtype1_S_EcoKI-TRD2-CR2_like"/>
    <property type="match status" value="1"/>
</dbReference>
<evidence type="ECO:0000259" key="5">
    <source>
        <dbReference type="Pfam" id="PF01420"/>
    </source>
</evidence>
<evidence type="ECO:0000256" key="2">
    <source>
        <dbReference type="ARBA" id="ARBA00022747"/>
    </source>
</evidence>
<reference evidence="6 7" key="1">
    <citation type="submission" date="2019-06" db="EMBL/GenBank/DDBJ databases">
        <title>Sequencing the genomes of 1000 actinobacteria strains.</title>
        <authorList>
            <person name="Klenk H.-P."/>
        </authorList>
    </citation>
    <scope>NUCLEOTIDE SEQUENCE [LARGE SCALE GENOMIC DNA]</scope>
    <source>
        <strain evidence="6 7">DSM 8251</strain>
    </source>
</reference>
<dbReference type="Proteomes" id="UP000316196">
    <property type="component" value="Unassembled WGS sequence"/>
</dbReference>
<dbReference type="InterPro" id="IPR000055">
    <property type="entry name" value="Restrct_endonuc_typeI_TRD"/>
</dbReference>
<feature type="domain" description="Type I restriction modification DNA specificity" evidence="5">
    <location>
        <begin position="14"/>
        <end position="194"/>
    </location>
</feature>
<evidence type="ECO:0000256" key="3">
    <source>
        <dbReference type="ARBA" id="ARBA00023125"/>
    </source>
</evidence>
<dbReference type="AlphaFoldDB" id="A0A542ZT53"/>
<gene>
    <name evidence="6" type="ORF">FB460_1281</name>
</gene>
<proteinExistence type="inferred from homology"/>
<dbReference type="InterPro" id="IPR044946">
    <property type="entry name" value="Restrct_endonuc_typeI_TRD_sf"/>
</dbReference>
<name>A0A542ZT53_9ACTN</name>
<dbReference type="OrthoDB" id="3197085at2"/>
<comment type="similarity">
    <text evidence="1">Belongs to the type-I restriction system S methylase family.</text>
</comment>
<dbReference type="GO" id="GO:0009307">
    <property type="term" value="P:DNA restriction-modification system"/>
    <property type="evidence" value="ECO:0007669"/>
    <property type="project" value="UniProtKB-KW"/>
</dbReference>
<dbReference type="SUPFAM" id="SSF116734">
    <property type="entry name" value="DNA methylase specificity domain"/>
    <property type="match status" value="2"/>
</dbReference>
<accession>A0A542ZT53</accession>
<dbReference type="PANTHER" id="PTHR43140:SF1">
    <property type="entry name" value="TYPE I RESTRICTION ENZYME ECOKI SPECIFICITY SUBUNIT"/>
    <property type="match status" value="1"/>
</dbReference>
<evidence type="ECO:0000313" key="7">
    <source>
        <dbReference type="Proteomes" id="UP000316196"/>
    </source>
</evidence>
<keyword evidence="7" id="KW-1185">Reference proteome</keyword>
<dbReference type="EMBL" id="VFOR01000001">
    <property type="protein sequence ID" value="TQL63466.1"/>
    <property type="molecule type" value="Genomic_DNA"/>
</dbReference>
<dbReference type="RefSeq" id="WP_142093188.1">
    <property type="nucleotide sequence ID" value="NZ_BAAAMD010000002.1"/>
</dbReference>
<dbReference type="Gene3D" id="3.90.220.20">
    <property type="entry name" value="DNA methylase specificity domains"/>
    <property type="match status" value="2"/>
</dbReference>
<sequence length="428" mass="46431">MSIQQEDLLGERPPSHWVVTRLGRLGRWGKGYGGSKKDNQESGIPVVRYGDLYTTFQTTIEHPVAYVSSEDADRYAPLHPGTLVFTASGEDPEEIGKAAVSMLPDPAVVGGDAITLEPDGDVDPLFLAYGIQAHPLRTHRALRSTGFTVVHISAAKLKTIPLALPPLGEQRAIADFLNRETAKIDALIEKQNELISLLRERRGAAVQHRLDVFSAEHSTIALGYVIGSIDQGASPSCATWPVANPATDWCVLKVGCVNYGVFRPDENKALLDLEYADPKHAVQAGDVVVSRGNTRELVGSAAHVPTHLPRALLSDLLYRVRTRSDLYDPQFLATVLGSRHARDQIELEARGSSHTMPKISQAVLRKLQVPHIPLAEQRALQTSIAAETAKIDALIAKAEEHIALAQERRAALITAAVTGQLDIPGETN</sequence>
<comment type="subunit">
    <text evidence="4">The methyltransferase is composed of M and S polypeptides.</text>
</comment>
<keyword evidence="2" id="KW-0680">Restriction system</keyword>
<dbReference type="InterPro" id="IPR051212">
    <property type="entry name" value="Type-I_RE_S_subunit"/>
</dbReference>
<comment type="caution">
    <text evidence="6">The sequence shown here is derived from an EMBL/GenBank/DDBJ whole genome shotgun (WGS) entry which is preliminary data.</text>
</comment>
<protein>
    <submittedName>
        <fullName evidence="6">Type I restriction enzyme S subunit</fullName>
    </submittedName>
</protein>
<keyword evidence="3" id="KW-0238">DNA-binding</keyword>